<evidence type="ECO:0000313" key="2">
    <source>
        <dbReference type="Proteomes" id="UP000011688"/>
    </source>
</evidence>
<sequence length="101" mass="11487">MDGSDSDQGGEIPKRLSATELPMGWQYDPDWTWGTVDAVVYHESLFDVLEGTTEVSYVVEIRESKLLLRRIRRDGDNDVVDRLDRTNEPAALESLLESVEM</sequence>
<keyword evidence="2" id="KW-1185">Reference proteome</keyword>
<dbReference type="AlphaFoldDB" id="L9X1C2"/>
<name>L9X1C2_9EURY</name>
<dbReference type="EMBL" id="AOIB01000031">
    <property type="protein sequence ID" value="ELY55412.1"/>
    <property type="molecule type" value="Genomic_DNA"/>
</dbReference>
<proteinExistence type="predicted"/>
<dbReference type="RefSeq" id="WP_005558298.1">
    <property type="nucleotide sequence ID" value="NZ_AOIB01000031.1"/>
</dbReference>
<dbReference type="Proteomes" id="UP000011688">
    <property type="component" value="Unassembled WGS sequence"/>
</dbReference>
<comment type="caution">
    <text evidence="1">The sequence shown here is derived from an EMBL/GenBank/DDBJ whole genome shotgun (WGS) entry which is preliminary data.</text>
</comment>
<reference evidence="1 2" key="1">
    <citation type="journal article" date="2014" name="PLoS Genet.">
        <title>Phylogenetically driven sequencing of extremely halophilic archaea reveals strategies for static and dynamic osmo-response.</title>
        <authorList>
            <person name="Becker E.A."/>
            <person name="Seitzer P.M."/>
            <person name="Tritt A."/>
            <person name="Larsen D."/>
            <person name="Krusor M."/>
            <person name="Yao A.I."/>
            <person name="Wu D."/>
            <person name="Madern D."/>
            <person name="Eisen J.A."/>
            <person name="Darling A.E."/>
            <person name="Facciotti M.T."/>
        </authorList>
    </citation>
    <scope>NUCLEOTIDE SEQUENCE [LARGE SCALE GENOMIC DNA]</scope>
    <source>
        <strain evidence="1 2">DSM 10524</strain>
    </source>
</reference>
<accession>L9X1C2</accession>
<protein>
    <submittedName>
        <fullName evidence="1">Uncharacterized protein</fullName>
    </submittedName>
</protein>
<gene>
    <name evidence="1" type="ORF">C491_16902</name>
</gene>
<evidence type="ECO:0000313" key="1">
    <source>
        <dbReference type="EMBL" id="ELY55412.1"/>
    </source>
</evidence>
<organism evidence="1 2">
    <name type="scientific">Natronococcus amylolyticus DSM 10524</name>
    <dbReference type="NCBI Taxonomy" id="1227497"/>
    <lineage>
        <taxon>Archaea</taxon>
        <taxon>Methanobacteriati</taxon>
        <taxon>Methanobacteriota</taxon>
        <taxon>Stenosarchaea group</taxon>
        <taxon>Halobacteria</taxon>
        <taxon>Halobacteriales</taxon>
        <taxon>Natrialbaceae</taxon>
        <taxon>Natronococcus</taxon>
    </lineage>
</organism>